<dbReference type="Proteomes" id="UP001597173">
    <property type="component" value="Unassembled WGS sequence"/>
</dbReference>
<comment type="caution">
    <text evidence="1">The sequence shown here is derived from an EMBL/GenBank/DDBJ whole genome shotgun (WGS) entry which is preliminary data.</text>
</comment>
<reference evidence="2" key="1">
    <citation type="journal article" date="2019" name="Int. J. Syst. Evol. Microbiol.">
        <title>The Global Catalogue of Microorganisms (GCM) 10K type strain sequencing project: providing services to taxonomists for standard genome sequencing and annotation.</title>
        <authorList>
            <consortium name="The Broad Institute Genomics Platform"/>
            <consortium name="The Broad Institute Genome Sequencing Center for Infectious Disease"/>
            <person name="Wu L."/>
            <person name="Ma J."/>
        </authorList>
    </citation>
    <scope>NUCLEOTIDE SEQUENCE [LARGE SCALE GENOMIC DNA]</scope>
    <source>
        <strain evidence="2">CCUG 55609</strain>
    </source>
</reference>
<name>A0ABW3YSY1_MYCRA</name>
<dbReference type="Gene3D" id="3.10.50.30">
    <property type="entry name" value="Transcription elongation factor, GreA/GreB, C-terminal domain"/>
    <property type="match status" value="1"/>
</dbReference>
<protein>
    <submittedName>
        <fullName evidence="1">Uncharacterized protein</fullName>
    </submittedName>
</protein>
<accession>A0ABW3YSY1</accession>
<gene>
    <name evidence="1" type="ORF">ACFQ33_00905</name>
</gene>
<proteinExistence type="predicted"/>
<dbReference type="InterPro" id="IPR036953">
    <property type="entry name" value="GreA/GreB_C_sf"/>
</dbReference>
<evidence type="ECO:0000313" key="2">
    <source>
        <dbReference type="Proteomes" id="UP001597173"/>
    </source>
</evidence>
<keyword evidence="2" id="KW-1185">Reference proteome</keyword>
<organism evidence="1 2">
    <name type="scientific">Mycoplana ramosa</name>
    <name type="common">Mycoplana bullata</name>
    <dbReference type="NCBI Taxonomy" id="40837"/>
    <lineage>
        <taxon>Bacteria</taxon>
        <taxon>Pseudomonadati</taxon>
        <taxon>Pseudomonadota</taxon>
        <taxon>Alphaproteobacteria</taxon>
        <taxon>Hyphomicrobiales</taxon>
        <taxon>Rhizobiaceae</taxon>
        <taxon>Mycoplana</taxon>
    </lineage>
</organism>
<evidence type="ECO:0000313" key="1">
    <source>
        <dbReference type="EMBL" id="MFD1326460.1"/>
    </source>
</evidence>
<dbReference type="RefSeq" id="WP_374839603.1">
    <property type="nucleotide sequence ID" value="NZ_JBHEEW010000010.1"/>
</dbReference>
<sequence length="168" mass="18025">MPVEPISCKLTANDMAILETILERLPDASDPLAVLLRAKLTVADVYSSGEIPPDVVTINSRVTYRLEGYSPHTVVIVQAELPSEAVPHALSIHDPLGLALLGLSEGDAAAVMTDDGWPRTVIVEKVVPRSDHHRREPAEAARIISFPTRAIPVPFDRNNGDDPGPSAA</sequence>
<dbReference type="EMBL" id="JBHTNF010000001">
    <property type="protein sequence ID" value="MFD1326460.1"/>
    <property type="molecule type" value="Genomic_DNA"/>
</dbReference>
<dbReference type="SUPFAM" id="SSF54534">
    <property type="entry name" value="FKBP-like"/>
    <property type="match status" value="1"/>
</dbReference>